<dbReference type="FunFam" id="2.40.100.10:FF:000008">
    <property type="entry name" value="Peptidyl-prolyl cis-trans isomerase"/>
    <property type="match status" value="1"/>
</dbReference>
<comment type="catalytic activity">
    <reaction evidence="4">
        <text>[protein]-peptidylproline (omega=180) = [protein]-peptidylproline (omega=0)</text>
        <dbReference type="Rhea" id="RHEA:16237"/>
        <dbReference type="Rhea" id="RHEA-COMP:10747"/>
        <dbReference type="Rhea" id="RHEA-COMP:10748"/>
        <dbReference type="ChEBI" id="CHEBI:83833"/>
        <dbReference type="ChEBI" id="CHEBI:83834"/>
        <dbReference type="EC" id="5.2.1.8"/>
    </reaction>
</comment>
<dbReference type="KEGG" id="tut:107371464"/>
<dbReference type="GO" id="GO:0071013">
    <property type="term" value="C:catalytic step 2 spliceosome"/>
    <property type="evidence" value="ECO:0007669"/>
    <property type="project" value="TreeGrafter"/>
</dbReference>
<dbReference type="GO" id="GO:0006457">
    <property type="term" value="P:protein folding"/>
    <property type="evidence" value="ECO:0007669"/>
    <property type="project" value="InterPro"/>
</dbReference>
<keyword evidence="1 4" id="KW-0697">Rotamase</keyword>
<dbReference type="STRING" id="32264.T1JUW8"/>
<evidence type="ECO:0000256" key="1">
    <source>
        <dbReference type="ARBA" id="ARBA00023110"/>
    </source>
</evidence>
<proteinExistence type="inferred from homology"/>
<gene>
    <name evidence="6" type="primary">107371464</name>
</gene>
<dbReference type="InterPro" id="IPR024936">
    <property type="entry name" value="Cyclophilin-type_PPIase"/>
</dbReference>
<dbReference type="Pfam" id="PF00160">
    <property type="entry name" value="Pro_isomerase"/>
    <property type="match status" value="1"/>
</dbReference>
<dbReference type="InterPro" id="IPR002130">
    <property type="entry name" value="Cyclophilin-type_PPIase_dom"/>
</dbReference>
<dbReference type="OMA" id="ELYNDHA"/>
<evidence type="ECO:0000256" key="3">
    <source>
        <dbReference type="ARBA" id="ARBA00062845"/>
    </source>
</evidence>
<dbReference type="Gene3D" id="2.40.100.10">
    <property type="entry name" value="Cyclophilin-like"/>
    <property type="match status" value="1"/>
</dbReference>
<dbReference type="PIRSF" id="PIRSF001467">
    <property type="entry name" value="Peptidylpro_ismrse"/>
    <property type="match status" value="1"/>
</dbReference>
<evidence type="ECO:0000256" key="2">
    <source>
        <dbReference type="ARBA" id="ARBA00023235"/>
    </source>
</evidence>
<dbReference type="PROSITE" id="PS50072">
    <property type="entry name" value="CSA_PPIASE_2"/>
    <property type="match status" value="1"/>
</dbReference>
<dbReference type="EnsemblMetazoa" id="tetur02g02450.1">
    <property type="protein sequence ID" value="tetur02g02450.1"/>
    <property type="gene ID" value="tetur02g02450"/>
</dbReference>
<dbReference type="SUPFAM" id="SSF50891">
    <property type="entry name" value="Cyclophilin-like"/>
    <property type="match status" value="1"/>
</dbReference>
<dbReference type="EC" id="5.2.1.8" evidence="4"/>
<comment type="subunit">
    <text evidence="3">Identified in the spliceosome C complex. Interacts with SNW1/SKIP. Interacts with CDC40/PRP17; this interaction leads to CDC40 isomerization. Interacts with RBM22.</text>
</comment>
<organism evidence="6 7">
    <name type="scientific">Tetranychus urticae</name>
    <name type="common">Two-spotted spider mite</name>
    <dbReference type="NCBI Taxonomy" id="32264"/>
    <lineage>
        <taxon>Eukaryota</taxon>
        <taxon>Metazoa</taxon>
        <taxon>Ecdysozoa</taxon>
        <taxon>Arthropoda</taxon>
        <taxon>Chelicerata</taxon>
        <taxon>Arachnida</taxon>
        <taxon>Acari</taxon>
        <taxon>Acariformes</taxon>
        <taxon>Trombidiformes</taxon>
        <taxon>Prostigmata</taxon>
        <taxon>Eleutherengona</taxon>
        <taxon>Raphignathae</taxon>
        <taxon>Tetranychoidea</taxon>
        <taxon>Tetranychidae</taxon>
        <taxon>Tetranychus</taxon>
    </lineage>
</organism>
<evidence type="ECO:0000313" key="7">
    <source>
        <dbReference type="Proteomes" id="UP000015104"/>
    </source>
</evidence>
<accession>T1JUW8</accession>
<dbReference type="HOGENOM" id="CLU_012062_16_3_1"/>
<evidence type="ECO:0000256" key="4">
    <source>
        <dbReference type="RuleBase" id="RU363019"/>
    </source>
</evidence>
<dbReference type="PRINTS" id="PR00153">
    <property type="entry name" value="CSAPPISMRASE"/>
</dbReference>
<dbReference type="InterPro" id="IPR029000">
    <property type="entry name" value="Cyclophilin-like_dom_sf"/>
</dbReference>
<dbReference type="PANTHER" id="PTHR45625">
    <property type="entry name" value="PEPTIDYL-PROLYL CIS-TRANS ISOMERASE-RELATED"/>
    <property type="match status" value="1"/>
</dbReference>
<evidence type="ECO:0000259" key="5">
    <source>
        <dbReference type="PROSITE" id="PS50072"/>
    </source>
</evidence>
<dbReference type="InterPro" id="IPR044666">
    <property type="entry name" value="Cyclophilin_A-like"/>
</dbReference>
<dbReference type="InterPro" id="IPR020892">
    <property type="entry name" value="Cyclophilin-type_PPIase_CS"/>
</dbReference>
<comment type="similarity">
    <text evidence="4">Belongs to the cyclophilin-type PPIase family.</text>
</comment>
<name>T1JUW8_TETUR</name>
<dbReference type="PANTHER" id="PTHR45625:SF4">
    <property type="entry name" value="PEPTIDYLPROLYL ISOMERASE DOMAIN AND WD REPEAT-CONTAINING PROTEIN 1"/>
    <property type="match status" value="1"/>
</dbReference>
<dbReference type="PROSITE" id="PS00170">
    <property type="entry name" value="CSA_PPIASE_1"/>
    <property type="match status" value="1"/>
</dbReference>
<dbReference type="eggNOG" id="KOG0881">
    <property type="taxonomic scope" value="Eukaryota"/>
</dbReference>
<dbReference type="OrthoDB" id="5916692at2759"/>
<comment type="function">
    <text evidence="4">PPIases accelerate the folding of proteins. It catalyzes the cis-trans isomerization of proline imidic peptide bonds in oligopeptides.</text>
</comment>
<dbReference type="GO" id="GO:0003755">
    <property type="term" value="F:peptidyl-prolyl cis-trans isomerase activity"/>
    <property type="evidence" value="ECO:0007669"/>
    <property type="project" value="UniProtKB-UniRule"/>
</dbReference>
<reference evidence="7" key="1">
    <citation type="submission" date="2011-08" db="EMBL/GenBank/DDBJ databases">
        <authorList>
            <person name="Rombauts S."/>
        </authorList>
    </citation>
    <scope>NUCLEOTIDE SEQUENCE</scope>
    <source>
        <strain evidence="7">London</strain>
    </source>
</reference>
<protein>
    <recommendedName>
        <fullName evidence="4">Peptidyl-prolyl cis-trans isomerase</fullName>
        <shortName evidence="4">PPIase</shortName>
        <ecNumber evidence="4">5.2.1.8</ecNumber>
    </recommendedName>
</protein>
<dbReference type="Proteomes" id="UP000015104">
    <property type="component" value="Unassembled WGS sequence"/>
</dbReference>
<reference evidence="6" key="2">
    <citation type="submission" date="2015-06" db="UniProtKB">
        <authorList>
            <consortium name="EnsemblMetazoa"/>
        </authorList>
    </citation>
    <scope>IDENTIFICATION</scope>
</reference>
<dbReference type="EMBL" id="CAEY01000784">
    <property type="status" value="NOT_ANNOTATED_CDS"/>
    <property type="molecule type" value="Genomic_DNA"/>
</dbReference>
<feature type="domain" description="PPIase cyclophilin-type" evidence="5">
    <location>
        <begin position="16"/>
        <end position="163"/>
    </location>
</feature>
<keyword evidence="2 4" id="KW-0413">Isomerase</keyword>
<evidence type="ECO:0000313" key="6">
    <source>
        <dbReference type="EnsemblMetazoa" id="tetur02g02450.1"/>
    </source>
</evidence>
<sequence>MGTVAETWQPPFVEFETNLGRFIVELYWLHAPKTCRNFAELANRGYYDGTIFHRVISDFMIQGGDPTGTGRGGSSIYGKTFDDEIHEDLKHTGAGILSMANSGPNTNGSQFFITLAATPWLDNKHAIFGRIHRGINVIKKMGRMQTDKNDRPVDDIQIIKARPLIDLEE</sequence>
<dbReference type="AlphaFoldDB" id="T1JUW8"/>
<keyword evidence="7" id="KW-1185">Reference proteome</keyword>